<evidence type="ECO:0000256" key="1">
    <source>
        <dbReference type="SAM" id="MobiDB-lite"/>
    </source>
</evidence>
<comment type="caution">
    <text evidence="2">The sequence shown here is derived from an EMBL/GenBank/DDBJ whole genome shotgun (WGS) entry which is preliminary data.</text>
</comment>
<proteinExistence type="predicted"/>
<protein>
    <submittedName>
        <fullName evidence="2">Uncharacterized protein</fullName>
    </submittedName>
</protein>
<keyword evidence="3" id="KW-1185">Reference proteome</keyword>
<gene>
    <name evidence="2" type="ORF">ATL40_2968</name>
</gene>
<evidence type="ECO:0000313" key="2">
    <source>
        <dbReference type="EMBL" id="PFG21339.1"/>
    </source>
</evidence>
<organism evidence="2 3">
    <name type="scientific">Serinibacter salmoneus</name>
    <dbReference type="NCBI Taxonomy" id="556530"/>
    <lineage>
        <taxon>Bacteria</taxon>
        <taxon>Bacillati</taxon>
        <taxon>Actinomycetota</taxon>
        <taxon>Actinomycetes</taxon>
        <taxon>Micrococcales</taxon>
        <taxon>Beutenbergiaceae</taxon>
        <taxon>Serinibacter</taxon>
    </lineage>
</organism>
<feature type="region of interest" description="Disordered" evidence="1">
    <location>
        <begin position="40"/>
        <end position="62"/>
    </location>
</feature>
<dbReference type="AlphaFoldDB" id="A0A2A9D676"/>
<reference evidence="2 3" key="1">
    <citation type="submission" date="2017-10" db="EMBL/GenBank/DDBJ databases">
        <title>Sequencing the genomes of 1000 actinobacteria strains.</title>
        <authorList>
            <person name="Klenk H.-P."/>
        </authorList>
    </citation>
    <scope>NUCLEOTIDE SEQUENCE [LARGE SCALE GENOMIC DNA]</scope>
    <source>
        <strain evidence="2 3">DSM 21801</strain>
    </source>
</reference>
<dbReference type="RefSeq" id="WP_143557013.1">
    <property type="nucleotide sequence ID" value="NZ_PDJD01000001.1"/>
</dbReference>
<dbReference type="Proteomes" id="UP000224915">
    <property type="component" value="Unassembled WGS sequence"/>
</dbReference>
<name>A0A2A9D676_9MICO</name>
<sequence>MRHHGRLVLVQLLDRGVLTALVDQAGTVLATPETPAEAWQRWWTSPVQPPRPSRPRCRDGRT</sequence>
<evidence type="ECO:0000313" key="3">
    <source>
        <dbReference type="Proteomes" id="UP000224915"/>
    </source>
</evidence>
<dbReference type="EMBL" id="PDJD01000001">
    <property type="protein sequence ID" value="PFG21339.1"/>
    <property type="molecule type" value="Genomic_DNA"/>
</dbReference>
<accession>A0A2A9D676</accession>